<gene>
    <name evidence="1" type="ORF">RBWH47_00104</name>
</gene>
<accession>F2B0K4</accession>
<dbReference type="EMBL" id="AFAR01000284">
    <property type="protein sequence ID" value="EGF24557.1"/>
    <property type="molecule type" value="Genomic_DNA"/>
</dbReference>
<name>F2B0K4_RHOBT</name>
<evidence type="ECO:0000313" key="1">
    <source>
        <dbReference type="EMBL" id="EGF24557.1"/>
    </source>
</evidence>
<sequence>MSPRITREPVYLKRFAACFRWDDHVFAEKQLGSTFKSVVRTSRSIQR</sequence>
<dbReference type="Proteomes" id="UP000006222">
    <property type="component" value="Unassembled WGS sequence"/>
</dbReference>
<dbReference type="AlphaFoldDB" id="F2B0K4"/>
<evidence type="ECO:0000313" key="2">
    <source>
        <dbReference type="Proteomes" id="UP000006222"/>
    </source>
</evidence>
<comment type="caution">
    <text evidence="1">The sequence shown here is derived from an EMBL/GenBank/DDBJ whole genome shotgun (WGS) entry which is preliminary data.</text>
</comment>
<organism evidence="1 2">
    <name type="scientific">Rhodopirellula baltica WH47</name>
    <dbReference type="NCBI Taxonomy" id="991778"/>
    <lineage>
        <taxon>Bacteria</taxon>
        <taxon>Pseudomonadati</taxon>
        <taxon>Planctomycetota</taxon>
        <taxon>Planctomycetia</taxon>
        <taxon>Pirellulales</taxon>
        <taxon>Pirellulaceae</taxon>
        <taxon>Rhodopirellula</taxon>
    </lineage>
</organism>
<proteinExistence type="predicted"/>
<protein>
    <submittedName>
        <fullName evidence="1">Uncharacterized protein</fullName>
    </submittedName>
</protein>
<reference evidence="1 2" key="1">
    <citation type="journal article" date="2013" name="Mar. Genomics">
        <title>Expression of sulfatases in Rhodopirellula baltica and the diversity of sulfatases in the genus Rhodopirellula.</title>
        <authorList>
            <person name="Wegner C.E."/>
            <person name="Richter-Heitmann T."/>
            <person name="Klindworth A."/>
            <person name="Klockow C."/>
            <person name="Richter M."/>
            <person name="Achstetter T."/>
            <person name="Glockner F.O."/>
            <person name="Harder J."/>
        </authorList>
    </citation>
    <scope>NUCLEOTIDE SEQUENCE [LARGE SCALE GENOMIC DNA]</scope>
    <source>
        <strain evidence="1 2">WH47</strain>
    </source>
</reference>